<dbReference type="InterPro" id="IPR000073">
    <property type="entry name" value="AB_hydrolase_1"/>
</dbReference>
<dbReference type="RefSeq" id="WP_085234394.1">
    <property type="nucleotide sequence ID" value="NZ_AP022613.1"/>
</dbReference>
<gene>
    <name evidence="2" type="primary">ephC</name>
    <name evidence="2" type="ORF">MCNS_41730</name>
</gene>
<dbReference type="EMBL" id="AP022613">
    <property type="protein sequence ID" value="BBZ41110.1"/>
    <property type="molecule type" value="Genomic_DNA"/>
</dbReference>
<dbReference type="InterPro" id="IPR000639">
    <property type="entry name" value="Epox_hydrolase-like"/>
</dbReference>
<dbReference type="AlphaFoldDB" id="A0A1X1T315"/>
<accession>A0A1X1T315</accession>
<reference evidence="2 3" key="1">
    <citation type="journal article" date="2019" name="Emerg. Microbes Infect.">
        <title>Comprehensive subspecies identification of 175 nontuberculous mycobacteria species based on 7547 genomic profiles.</title>
        <authorList>
            <person name="Matsumoto Y."/>
            <person name="Kinjo T."/>
            <person name="Motooka D."/>
            <person name="Nabeya D."/>
            <person name="Jung N."/>
            <person name="Uechi K."/>
            <person name="Horii T."/>
            <person name="Iida T."/>
            <person name="Fujita J."/>
            <person name="Nakamura S."/>
        </authorList>
    </citation>
    <scope>NUCLEOTIDE SEQUENCE [LARGE SCALE GENOMIC DNA]</scope>
    <source>
        <strain evidence="2 3">JCM 14738</strain>
    </source>
</reference>
<keyword evidence="3" id="KW-1185">Reference proteome</keyword>
<evidence type="ECO:0000313" key="2">
    <source>
        <dbReference type="EMBL" id="BBZ41110.1"/>
    </source>
</evidence>
<organism evidence="2 3">
    <name type="scientific">Mycobacterium conspicuum</name>
    <dbReference type="NCBI Taxonomy" id="44010"/>
    <lineage>
        <taxon>Bacteria</taxon>
        <taxon>Bacillati</taxon>
        <taxon>Actinomycetota</taxon>
        <taxon>Actinomycetes</taxon>
        <taxon>Mycobacteriales</taxon>
        <taxon>Mycobacteriaceae</taxon>
        <taxon>Mycobacterium</taxon>
    </lineage>
</organism>
<dbReference type="PRINTS" id="PR00412">
    <property type="entry name" value="EPOXHYDRLASE"/>
</dbReference>
<dbReference type="PANTHER" id="PTHR43329">
    <property type="entry name" value="EPOXIDE HYDROLASE"/>
    <property type="match status" value="1"/>
</dbReference>
<evidence type="ECO:0000256" key="1">
    <source>
        <dbReference type="ARBA" id="ARBA00022801"/>
    </source>
</evidence>
<dbReference type="InterPro" id="IPR029058">
    <property type="entry name" value="AB_hydrolase_fold"/>
</dbReference>
<dbReference type="SUPFAM" id="SSF53474">
    <property type="entry name" value="alpha/beta-Hydrolases"/>
    <property type="match status" value="1"/>
</dbReference>
<name>A0A1X1T315_9MYCO</name>
<proteinExistence type="predicted"/>
<dbReference type="STRING" id="44010.AWC00_00615"/>
<dbReference type="Pfam" id="PF00561">
    <property type="entry name" value="Abhydrolase_1"/>
    <property type="match status" value="1"/>
</dbReference>
<sequence length="305" mass="33021">MTEPRWVDVPGPPVDLKALTWGPSDGPLALCLHGFPDTAYGWRKVAPKLAASGWRVVAPFNRGYAPSSIPADGSFHIGALMDDALRVRSAAGGTDADVVIGHDWGAIAATGLAALPDSPFAKAVIMSVPPSAAFRAAGRPADRARLARQLARQLLRSWYILYFQLPWLPERSASWVLPLLWRRWSPGYRDADEDLRHVDAAIGTPESWQAALGSYRATIRNTAAPPRYAELNQRWTEVPILPSLYLHGLDDGCMTPAFAHLAEKVLPAGSEVEVVDHAGHFLQLEQPDKVADLILAFIGSPGSSS</sequence>
<dbReference type="OrthoDB" id="2987348at2"/>
<keyword evidence="1 2" id="KW-0378">Hydrolase</keyword>
<dbReference type="Proteomes" id="UP000467385">
    <property type="component" value="Chromosome"/>
</dbReference>
<protein>
    <submittedName>
        <fullName evidence="2">Epoxide hydrolase</fullName>
    </submittedName>
</protein>
<dbReference type="GO" id="GO:0016787">
    <property type="term" value="F:hydrolase activity"/>
    <property type="evidence" value="ECO:0007669"/>
    <property type="project" value="UniProtKB-KW"/>
</dbReference>
<dbReference type="Gene3D" id="3.40.50.1820">
    <property type="entry name" value="alpha/beta hydrolase"/>
    <property type="match status" value="1"/>
</dbReference>
<evidence type="ECO:0000313" key="3">
    <source>
        <dbReference type="Proteomes" id="UP000467385"/>
    </source>
</evidence>